<dbReference type="AlphaFoldDB" id="A0AAP1RDQ4"/>
<dbReference type="Proteomes" id="UP000806077">
    <property type="component" value="Unassembled WGS sequence"/>
</dbReference>
<dbReference type="InterPro" id="IPR021953">
    <property type="entry name" value="DUF3570"/>
</dbReference>
<evidence type="ECO:0000313" key="2">
    <source>
        <dbReference type="EMBL" id="MBE7694441.1"/>
    </source>
</evidence>
<comment type="caution">
    <text evidence="2">The sequence shown here is derived from an EMBL/GenBank/DDBJ whole genome shotgun (WGS) entry which is preliminary data.</text>
</comment>
<feature type="chain" id="PRO_5043007347" evidence="1">
    <location>
        <begin position="22"/>
        <end position="439"/>
    </location>
</feature>
<keyword evidence="1" id="KW-0732">Signal</keyword>
<dbReference type="RefSeq" id="WP_101955669.1">
    <property type="nucleotide sequence ID" value="NZ_JAJHTB010000001.1"/>
</dbReference>
<keyword evidence="3" id="KW-1185">Reference proteome</keyword>
<evidence type="ECO:0000313" key="3">
    <source>
        <dbReference type="Proteomes" id="UP000806077"/>
    </source>
</evidence>
<accession>A0AAP1RDQ4</accession>
<proteinExistence type="predicted"/>
<organism evidence="2 3">
    <name type="scientific">Tenacibaculum finnmarkense genomovar finnmarkense</name>
    <dbReference type="NCBI Taxonomy" id="1458503"/>
    <lineage>
        <taxon>Bacteria</taxon>
        <taxon>Pseudomonadati</taxon>
        <taxon>Bacteroidota</taxon>
        <taxon>Flavobacteriia</taxon>
        <taxon>Flavobacteriales</taxon>
        <taxon>Flavobacteriaceae</taxon>
        <taxon>Tenacibaculum</taxon>
        <taxon>Tenacibaculum finnmarkense</taxon>
    </lineage>
</organism>
<dbReference type="Pfam" id="PF12094">
    <property type="entry name" value="DUF3570"/>
    <property type="match status" value="1"/>
</dbReference>
<reference evidence="2 3" key="1">
    <citation type="journal article" date="2020" name="Int. J. Syst. Evol. Microbiol.">
        <title>Tenacibaculum piscium sp. nov., isolated from skin ulcers of sea-farmed fish, and description of Tenacibaculum finnmarkense sp. nov. with subdivision into genomovars finnmarkense and ulcerans.</title>
        <authorList>
            <person name="Olsen A.B."/>
            <person name="Spilsberg B."/>
            <person name="Nilsen H.K."/>
            <person name="Lagesen K."/>
            <person name="Gulla S."/>
            <person name="Avendano-Herrera R."/>
            <person name="Irgang R."/>
            <person name="Duchaud E."/>
            <person name="Colquhoun D.J."/>
        </authorList>
    </citation>
    <scope>NUCLEOTIDE SEQUENCE [LARGE SCALE GENOMIC DNA]</scope>
    <source>
        <strain evidence="2 3">TNO037</strain>
    </source>
</reference>
<protein>
    <submittedName>
        <fullName evidence="2">DUF3570 domain-containing protein</fullName>
    </submittedName>
</protein>
<dbReference type="EMBL" id="WXXV01000002">
    <property type="protein sequence ID" value="MBE7694441.1"/>
    <property type="molecule type" value="Genomic_DNA"/>
</dbReference>
<evidence type="ECO:0000256" key="1">
    <source>
        <dbReference type="SAM" id="SignalP"/>
    </source>
</evidence>
<name>A0AAP1RDQ4_9FLAO</name>
<gene>
    <name evidence="2" type="ORF">F7645_03225</name>
</gene>
<sequence>MTKINKKLTFALVLSACIGFAQNTSTVNQQEDKNIKVSLLGNYYGQDGERGAPNGGIGSQELHSYTREAKIFVPVSKIIDAKFNAGVDYFTSASYLLIDKYQTSASSGNSGVSVDETRKYGDVSIDLSINDFKITPLFGYSEEYDVKSKTFGLSGSYKNPKNLSTFTFKSNLIMDKWLLIYPGEFRPTATIDAQTGASDKGTKIGVNADVIQLTDGEQVTKDGNTYNVDDRLTSALGVNYAFNINKRMNALVGVDGIYQSGLLSTPFYRVYFRDGIQDEYAKTVAVEKLPNERLKLAIYGRYNYFVNKLLIVRTSARLYADNWGVNSLTLGVDAPIKIKPWVSVMPFYKFHTQTSADYFAGYGQHELSDEYYTSDFDLSNLYSNKFGASARIVPFKQFLGIKSIDVRYTKYLRSDGLSANSVSVGASFEFSNFLKKKNK</sequence>
<feature type="signal peptide" evidence="1">
    <location>
        <begin position="1"/>
        <end position="21"/>
    </location>
</feature>